<dbReference type="Proteomes" id="UP000197468">
    <property type="component" value="Unassembled WGS sequence"/>
</dbReference>
<keyword evidence="1" id="KW-0802">TPR repeat</keyword>
<sequence>MPLQTQTEARSTVSMIDASIEEQFHGPRRVRQGSSEARLLLAQARNAAYAQAAQGRIGDGVSLLSDALEMAPDSIDLLSDVGALLLAAGQLRDAALYAHRAVELSPQHAPSLYTLGFALSGLGEVKAAIEVLTRLNQGEALDSLKKDSPELMTIVETELLRLQAA</sequence>
<dbReference type="PROSITE" id="PS50005">
    <property type="entry name" value="TPR"/>
    <property type="match status" value="1"/>
</dbReference>
<dbReference type="OrthoDB" id="8900405at2"/>
<proteinExistence type="predicted"/>
<feature type="repeat" description="TPR" evidence="1">
    <location>
        <begin position="75"/>
        <end position="108"/>
    </location>
</feature>
<keyword evidence="3" id="KW-1185">Reference proteome</keyword>
<gene>
    <name evidence="2" type="ORF">CDN99_08920</name>
</gene>
<evidence type="ECO:0000313" key="2">
    <source>
        <dbReference type="EMBL" id="OWQ91289.1"/>
    </source>
</evidence>
<comment type="caution">
    <text evidence="2">The sequence shown here is derived from an EMBL/GenBank/DDBJ whole genome shotgun (WGS) entry which is preliminary data.</text>
</comment>
<reference evidence="2 3" key="1">
    <citation type="journal article" date="2008" name="Int. J. Syst. Evol. Microbiol.">
        <title>Description of Roseateles aquatilis sp. nov. and Roseateles terrae sp. nov., in the class Betaproteobacteria, and emended description of the genus Roseateles.</title>
        <authorList>
            <person name="Gomila M."/>
            <person name="Bowien B."/>
            <person name="Falsen E."/>
            <person name="Moore E.R."/>
            <person name="Lalucat J."/>
        </authorList>
    </citation>
    <scope>NUCLEOTIDE SEQUENCE [LARGE SCALE GENOMIC DNA]</scope>
    <source>
        <strain evidence="2 3">CCUG 48205</strain>
    </source>
</reference>
<dbReference type="Pfam" id="PF14559">
    <property type="entry name" value="TPR_19"/>
    <property type="match status" value="1"/>
</dbReference>
<dbReference type="RefSeq" id="WP_088384518.1">
    <property type="nucleotide sequence ID" value="NZ_NIOF01000003.1"/>
</dbReference>
<evidence type="ECO:0000256" key="1">
    <source>
        <dbReference type="PROSITE-ProRule" id="PRU00339"/>
    </source>
</evidence>
<protein>
    <submittedName>
        <fullName evidence="2">Uncharacterized protein</fullName>
    </submittedName>
</protein>
<dbReference type="Gene3D" id="1.25.40.10">
    <property type="entry name" value="Tetratricopeptide repeat domain"/>
    <property type="match status" value="1"/>
</dbReference>
<organism evidence="2 3">
    <name type="scientific">Roseateles aquatilis</name>
    <dbReference type="NCBI Taxonomy" id="431061"/>
    <lineage>
        <taxon>Bacteria</taxon>
        <taxon>Pseudomonadati</taxon>
        <taxon>Pseudomonadota</taxon>
        <taxon>Betaproteobacteria</taxon>
        <taxon>Burkholderiales</taxon>
        <taxon>Sphaerotilaceae</taxon>
        <taxon>Roseateles</taxon>
    </lineage>
</organism>
<dbReference type="InterPro" id="IPR019734">
    <property type="entry name" value="TPR_rpt"/>
</dbReference>
<dbReference type="InterPro" id="IPR011990">
    <property type="entry name" value="TPR-like_helical_dom_sf"/>
</dbReference>
<name>A0A246JF96_9BURK</name>
<accession>A0A246JF96</accession>
<dbReference type="EMBL" id="NIOF01000003">
    <property type="protein sequence ID" value="OWQ91289.1"/>
    <property type="molecule type" value="Genomic_DNA"/>
</dbReference>
<evidence type="ECO:0000313" key="3">
    <source>
        <dbReference type="Proteomes" id="UP000197468"/>
    </source>
</evidence>
<dbReference type="AlphaFoldDB" id="A0A246JF96"/>
<dbReference type="SUPFAM" id="SSF48452">
    <property type="entry name" value="TPR-like"/>
    <property type="match status" value="1"/>
</dbReference>